<proteinExistence type="predicted"/>
<dbReference type="Gene3D" id="6.20.230.10">
    <property type="match status" value="1"/>
</dbReference>
<dbReference type="Proteomes" id="UP000013858">
    <property type="component" value="Unassembled WGS sequence"/>
</dbReference>
<dbReference type="EMBL" id="AJAR01000016">
    <property type="protein sequence ID" value="EOH96720.1"/>
    <property type="molecule type" value="Genomic_DNA"/>
</dbReference>
<keyword evidence="4" id="KW-1185">Reference proteome</keyword>
<reference evidence="1 3" key="1">
    <citation type="submission" date="2013-02" db="EMBL/GenBank/DDBJ databases">
        <title>The Genome Sequence of Enterococcus haemoperoxidus BAA-382.</title>
        <authorList>
            <consortium name="The Broad Institute Genome Sequencing Platform"/>
            <consortium name="The Broad Institute Genome Sequencing Center for Infectious Disease"/>
            <person name="Earl A.M."/>
            <person name="Gilmore M.S."/>
            <person name="Lebreton F."/>
            <person name="Walker B."/>
            <person name="Young S.K."/>
            <person name="Zeng Q."/>
            <person name="Gargeya S."/>
            <person name="Fitzgerald M."/>
            <person name="Haas B."/>
            <person name="Abouelleil A."/>
            <person name="Alvarado L."/>
            <person name="Arachchi H.M."/>
            <person name="Berlin A.M."/>
            <person name="Chapman S.B."/>
            <person name="Dewar J."/>
            <person name="Goldberg J."/>
            <person name="Griggs A."/>
            <person name="Gujja S."/>
            <person name="Hansen M."/>
            <person name="Howarth C."/>
            <person name="Imamovic A."/>
            <person name="Larimer J."/>
            <person name="McCowan C."/>
            <person name="Murphy C."/>
            <person name="Neiman D."/>
            <person name="Pearson M."/>
            <person name="Priest M."/>
            <person name="Roberts A."/>
            <person name="Saif S."/>
            <person name="Shea T."/>
            <person name="Sisk P."/>
            <person name="Sykes S."/>
            <person name="Wortman J."/>
            <person name="Nusbaum C."/>
            <person name="Birren B."/>
        </authorList>
    </citation>
    <scope>NUCLEOTIDE SEQUENCE [LARGE SCALE GENOMIC DNA]</scope>
    <source>
        <strain evidence="1 3">ATCC BAA-382</strain>
    </source>
</reference>
<dbReference type="RefSeq" id="WP_010762087.1">
    <property type="nucleotide sequence ID" value="NZ_KB946316.1"/>
</dbReference>
<dbReference type="eggNOG" id="ENOG503055F">
    <property type="taxonomic scope" value="Bacteria"/>
</dbReference>
<reference evidence="2 4" key="2">
    <citation type="submission" date="2013-03" db="EMBL/GenBank/DDBJ databases">
        <title>The Genome Sequence of Enterococcus haemoperoxidus BAA-382 (PacBio/Illumina hybrid assembly).</title>
        <authorList>
            <consortium name="The Broad Institute Genomics Platform"/>
            <consortium name="The Broad Institute Genome Sequencing Center for Infectious Disease"/>
            <person name="Earl A."/>
            <person name="Russ C."/>
            <person name="Gilmore M."/>
            <person name="Surin D."/>
            <person name="Walker B."/>
            <person name="Young S."/>
            <person name="Zeng Q."/>
            <person name="Gargeya S."/>
            <person name="Fitzgerald M."/>
            <person name="Haas B."/>
            <person name="Abouelleil A."/>
            <person name="Allen A.W."/>
            <person name="Alvarado L."/>
            <person name="Arachchi H.M."/>
            <person name="Berlin A.M."/>
            <person name="Chapman S.B."/>
            <person name="Gainer-Dewar J."/>
            <person name="Goldberg J."/>
            <person name="Griggs A."/>
            <person name="Gujja S."/>
            <person name="Hansen M."/>
            <person name="Howarth C."/>
            <person name="Imamovic A."/>
            <person name="Ireland A."/>
            <person name="Larimer J."/>
            <person name="McCowan C."/>
            <person name="Murphy C."/>
            <person name="Pearson M."/>
            <person name="Poon T.W."/>
            <person name="Priest M."/>
            <person name="Roberts A."/>
            <person name="Saif S."/>
            <person name="Shea T."/>
            <person name="Sisk P."/>
            <person name="Sykes S."/>
            <person name="Wortman J."/>
            <person name="Nusbaum C."/>
            <person name="Birren B."/>
        </authorList>
    </citation>
    <scope>NUCLEOTIDE SEQUENCE [LARGE SCALE GENOMIC DNA]</scope>
    <source>
        <strain evidence="2 4">ATCC BAA-382</strain>
    </source>
</reference>
<dbReference type="Proteomes" id="UP000014197">
    <property type="component" value="Unassembled WGS sequence"/>
</dbReference>
<accession>R2SNG5</accession>
<dbReference type="AlphaFoldDB" id="R2SNG5"/>
<evidence type="ECO:0000313" key="2">
    <source>
        <dbReference type="EMBL" id="EOT60216.1"/>
    </source>
</evidence>
<organism evidence="1 3">
    <name type="scientific">Enterococcus haemoperoxidus ATCC BAA-382</name>
    <dbReference type="NCBI Taxonomy" id="1158608"/>
    <lineage>
        <taxon>Bacteria</taxon>
        <taxon>Bacillati</taxon>
        <taxon>Bacillota</taxon>
        <taxon>Bacilli</taxon>
        <taxon>Lactobacillales</taxon>
        <taxon>Enterococcaceae</taxon>
        <taxon>Enterococcus</taxon>
    </lineage>
</organism>
<dbReference type="SUPFAM" id="SSF58046">
    <property type="entry name" value="Fibritin"/>
    <property type="match status" value="1"/>
</dbReference>
<sequence>MVKPKICNDNEKQPSVPEFCDFGDWEVPVNNLSEIKQPNRDHAYILPDDSLWVLTHDGKQFTPINSGEGVGNSRPTQINNTDGYLELSGSGTYSVTANLNTEKVIKLAKDHVEIPKITIATNETPGIVKPDGKTITISESGVLSSVFPEAPRDGHMYARKEGKWVKSFAYPNVYYELKSLEDNQLTFSIAVKDDVQNYKVIFNDAQIPLVKHETSLEGTLFFDRTSNTQMKVQFYYIKDGINELFYTLDLLPLLKLLRAETSGNPEYDDQSTTVTFEETNYFNIVDKNVIKQGKTVFFSVNLTSIKAFSFSRNDKFKIGKIANPELFPRSRVAVNMVTENPSTAIYANTAIIIEKNGDIILVNTSDVGIGSAYNFRVGNTHFINLTYVTV</sequence>
<evidence type="ECO:0000313" key="4">
    <source>
        <dbReference type="Proteomes" id="UP000014197"/>
    </source>
</evidence>
<dbReference type="PATRIC" id="fig|1158608.3.peg.1860"/>
<dbReference type="EMBL" id="ASVY01000003">
    <property type="protein sequence ID" value="EOT60216.1"/>
    <property type="molecule type" value="Genomic_DNA"/>
</dbReference>
<evidence type="ECO:0000313" key="1">
    <source>
        <dbReference type="EMBL" id="EOH96720.1"/>
    </source>
</evidence>
<gene>
    <name evidence="2" type="ORF">I583_02851</name>
    <name evidence="1" type="ORF">UAW_01885</name>
</gene>
<name>R2SNG5_9ENTE</name>
<comment type="caution">
    <text evidence="1">The sequence shown here is derived from an EMBL/GenBank/DDBJ whole genome shotgun (WGS) entry which is preliminary data.</text>
</comment>
<evidence type="ECO:0000313" key="3">
    <source>
        <dbReference type="Proteomes" id="UP000013858"/>
    </source>
</evidence>
<protein>
    <submittedName>
        <fullName evidence="1">Uncharacterized protein</fullName>
    </submittedName>
</protein>
<dbReference type="OrthoDB" id="2182267at2"/>